<dbReference type="SUPFAM" id="SSF82771">
    <property type="entry name" value="GIY-YIG endonuclease"/>
    <property type="match status" value="1"/>
</dbReference>
<evidence type="ECO:0000256" key="3">
    <source>
        <dbReference type="ARBA" id="ARBA00026073"/>
    </source>
</evidence>
<feature type="domain" description="GIY-YIG" evidence="5">
    <location>
        <begin position="201"/>
        <end position="275"/>
    </location>
</feature>
<dbReference type="CDD" id="cd06127">
    <property type="entry name" value="DEDDh"/>
    <property type="match status" value="1"/>
</dbReference>
<gene>
    <name evidence="6" type="ORF">SKTS_08740</name>
</gene>
<dbReference type="KEGG" id="slac:SKTS_08740"/>
<evidence type="ECO:0000256" key="2">
    <source>
        <dbReference type="ARBA" id="ARBA00025483"/>
    </source>
</evidence>
<dbReference type="PANTHER" id="PTHR30231">
    <property type="entry name" value="DNA POLYMERASE III SUBUNIT EPSILON"/>
    <property type="match status" value="1"/>
</dbReference>
<dbReference type="GO" id="GO:0003677">
    <property type="term" value="F:DNA binding"/>
    <property type="evidence" value="ECO:0007669"/>
    <property type="project" value="InterPro"/>
</dbReference>
<sequence>MTHEGIPLVFVDLETTGATAATDRITEIGIVEVSVEGVSEWSSLVNPGVPISSFIERLTGISDAMVAGAPTFAELAEEVLARLQGRLFVAHNARFDYGFLRSEFKRAGYDFRATVLCTVKLSRKLFPQHFKHSLDTLIERYGLSAAGRHRALADAQLIHQFWQRIHCDLPHETIADAVTLLTAQPVVPPQLDAGLVEEMPQGHGVYIFYGADDAPLFAGKSSNVRKRVLAHFAAPGDAALCAEIRRVEWIESAGPVGALLQEAALLRRLHPAHNRPARHGDEELCAWRLVEQAAGRFVPELVFADQADFARDENLYGLFSSQKEARKRLQDLARAHHLCLSVLELEALPPGAPCSAHEAGRCLGACVGKEDVSLHSARLMAALAKLKTTPWPFPGAALLLEGEEGYVREAHVVDGWCYLGTARAEGEVEALLEGARPRFERDTYKILSKFIERMQAVG</sequence>
<evidence type="ECO:0000259" key="5">
    <source>
        <dbReference type="PROSITE" id="PS50164"/>
    </source>
</evidence>
<dbReference type="FunFam" id="3.30.420.10:FF:000045">
    <property type="entry name" value="3'-5' exonuclease DinG"/>
    <property type="match status" value="1"/>
</dbReference>
<dbReference type="Pfam" id="PF00929">
    <property type="entry name" value="RNase_T"/>
    <property type="match status" value="1"/>
</dbReference>
<dbReference type="GO" id="GO:0008408">
    <property type="term" value="F:3'-5' exonuclease activity"/>
    <property type="evidence" value="ECO:0007669"/>
    <property type="project" value="TreeGrafter"/>
</dbReference>
<dbReference type="InterPro" id="IPR035901">
    <property type="entry name" value="GIY-YIG_endonuc_sf"/>
</dbReference>
<dbReference type="InterPro" id="IPR006054">
    <property type="entry name" value="DnaQ"/>
</dbReference>
<dbReference type="AlphaFoldDB" id="A0A6F8V8H3"/>
<comment type="subunit">
    <text evidence="3">DNA polymerase III contains a core (composed of alpha, epsilon and theta chains) that associates with a tau subunit. This core dimerizes to form the POLIII' complex. PolIII' associates with the gamma complex (composed of gamma, delta, delta', psi and chi chains) and with the beta chain to form the complete DNA polymerase III complex.</text>
</comment>
<dbReference type="PROSITE" id="PS50164">
    <property type="entry name" value="GIY_YIG"/>
    <property type="match status" value="1"/>
</dbReference>
<dbReference type="GO" id="GO:0006289">
    <property type="term" value="P:nucleotide-excision repair"/>
    <property type="evidence" value="ECO:0007669"/>
    <property type="project" value="InterPro"/>
</dbReference>
<dbReference type="Gene3D" id="3.30.420.10">
    <property type="entry name" value="Ribonuclease H-like superfamily/Ribonuclease H"/>
    <property type="match status" value="1"/>
</dbReference>
<dbReference type="GO" id="GO:0005829">
    <property type="term" value="C:cytosol"/>
    <property type="evidence" value="ECO:0007669"/>
    <property type="project" value="TreeGrafter"/>
</dbReference>
<comment type="function">
    <text evidence="2">DNA polymerase III is a complex, multichain enzyme responsible for most of the replicative synthesis in bacteria. The epsilon subunit contain the editing function and is a proofreading 3'-5' exonuclease.</text>
</comment>
<keyword evidence="7" id="KW-1185">Reference proteome</keyword>
<name>A0A6F8V8H3_9PROT</name>
<dbReference type="Gene3D" id="3.40.1440.10">
    <property type="entry name" value="GIY-YIG endonuclease"/>
    <property type="match status" value="1"/>
</dbReference>
<dbReference type="Proteomes" id="UP000502260">
    <property type="component" value="Chromosome"/>
</dbReference>
<dbReference type="SMART" id="SM00465">
    <property type="entry name" value="GIYc"/>
    <property type="match status" value="1"/>
</dbReference>
<dbReference type="InterPro" id="IPR036397">
    <property type="entry name" value="RNaseH_sf"/>
</dbReference>
<protein>
    <recommendedName>
        <fullName evidence="1">DNA-directed DNA polymerase</fullName>
        <ecNumber evidence="1">2.7.7.7</ecNumber>
    </recommendedName>
</protein>
<dbReference type="PANTHER" id="PTHR30231:SF37">
    <property type="entry name" value="EXODEOXYRIBONUCLEASE 10"/>
    <property type="match status" value="1"/>
</dbReference>
<proteinExistence type="predicted"/>
<evidence type="ECO:0000313" key="6">
    <source>
        <dbReference type="EMBL" id="BCB25988.1"/>
    </source>
</evidence>
<dbReference type="EMBL" id="AP022853">
    <property type="protein sequence ID" value="BCB25988.1"/>
    <property type="molecule type" value="Genomic_DNA"/>
</dbReference>
<dbReference type="GO" id="GO:0045004">
    <property type="term" value="P:DNA replication proofreading"/>
    <property type="evidence" value="ECO:0007669"/>
    <property type="project" value="TreeGrafter"/>
</dbReference>
<dbReference type="RefSeq" id="WP_173060933.1">
    <property type="nucleotide sequence ID" value="NZ_AP022853.1"/>
</dbReference>
<dbReference type="InterPro" id="IPR013520">
    <property type="entry name" value="Ribonucl_H"/>
</dbReference>
<dbReference type="NCBIfam" id="TIGR00573">
    <property type="entry name" value="dnaq"/>
    <property type="match status" value="1"/>
</dbReference>
<dbReference type="InterPro" id="IPR000305">
    <property type="entry name" value="GIY-YIG_endonuc"/>
</dbReference>
<evidence type="ECO:0000256" key="4">
    <source>
        <dbReference type="ARBA" id="ARBA00049244"/>
    </source>
</evidence>
<dbReference type="EC" id="2.7.7.7" evidence="1"/>
<evidence type="ECO:0000313" key="7">
    <source>
        <dbReference type="Proteomes" id="UP000502260"/>
    </source>
</evidence>
<evidence type="ECO:0000256" key="1">
    <source>
        <dbReference type="ARBA" id="ARBA00012417"/>
    </source>
</evidence>
<dbReference type="InterPro" id="IPR012337">
    <property type="entry name" value="RNaseH-like_sf"/>
</dbReference>
<organism evidence="6 7">
    <name type="scientific">Sulfurimicrobium lacus</name>
    <dbReference type="NCBI Taxonomy" id="2715678"/>
    <lineage>
        <taxon>Bacteria</taxon>
        <taxon>Pseudomonadati</taxon>
        <taxon>Pseudomonadota</taxon>
        <taxon>Betaproteobacteria</taxon>
        <taxon>Nitrosomonadales</taxon>
        <taxon>Sulfuricellaceae</taxon>
        <taxon>Sulfurimicrobium</taxon>
    </lineage>
</organism>
<dbReference type="SMART" id="SM00479">
    <property type="entry name" value="EXOIII"/>
    <property type="match status" value="1"/>
</dbReference>
<dbReference type="GO" id="GO:0003887">
    <property type="term" value="F:DNA-directed DNA polymerase activity"/>
    <property type="evidence" value="ECO:0007669"/>
    <property type="project" value="UniProtKB-EC"/>
</dbReference>
<dbReference type="InterPro" id="IPR047296">
    <property type="entry name" value="GIY-YIG_UvrC_Cho"/>
</dbReference>
<reference evidence="7" key="1">
    <citation type="submission" date="2020-03" db="EMBL/GenBank/DDBJ databases">
        <title>Complete genome sequence of sulfur-oxidizing bacterium skT11.</title>
        <authorList>
            <person name="Kanda M."/>
            <person name="Kojima H."/>
            <person name="Fukui M."/>
        </authorList>
    </citation>
    <scope>NUCLEOTIDE SEQUENCE [LARGE SCALE GENOMIC DNA]</scope>
    <source>
        <strain evidence="7">skT11</strain>
    </source>
</reference>
<comment type="catalytic activity">
    <reaction evidence="4">
        <text>DNA(n) + a 2'-deoxyribonucleoside 5'-triphosphate = DNA(n+1) + diphosphate</text>
        <dbReference type="Rhea" id="RHEA:22508"/>
        <dbReference type="Rhea" id="RHEA-COMP:17339"/>
        <dbReference type="Rhea" id="RHEA-COMP:17340"/>
        <dbReference type="ChEBI" id="CHEBI:33019"/>
        <dbReference type="ChEBI" id="CHEBI:61560"/>
        <dbReference type="ChEBI" id="CHEBI:173112"/>
        <dbReference type="EC" id="2.7.7.7"/>
    </reaction>
</comment>
<dbReference type="CDD" id="cd10434">
    <property type="entry name" value="GIY-YIG_UvrC_Cho"/>
    <property type="match status" value="1"/>
</dbReference>
<accession>A0A6F8V8H3</accession>
<dbReference type="SUPFAM" id="SSF53098">
    <property type="entry name" value="Ribonuclease H-like"/>
    <property type="match status" value="1"/>
</dbReference>